<evidence type="ECO:0000256" key="1">
    <source>
        <dbReference type="SAM" id="MobiDB-lite"/>
    </source>
</evidence>
<reference evidence="3" key="1">
    <citation type="journal article" date="2017" name="Science">
        <title>Giant viruses with an expanded complement of translation system components.</title>
        <authorList>
            <person name="Schulz F."/>
            <person name="Yutin N."/>
            <person name="Ivanova N.N."/>
            <person name="Ortega D.R."/>
            <person name="Lee T.K."/>
            <person name="Vierheilig J."/>
            <person name="Daims H."/>
            <person name="Horn M."/>
            <person name="Wagner M."/>
            <person name="Jensen G.J."/>
            <person name="Kyrpides N.C."/>
            <person name="Koonin E.V."/>
            <person name="Woyke T."/>
        </authorList>
    </citation>
    <scope>NUCLEOTIDE SEQUENCE</scope>
    <source>
        <strain evidence="3">KNV1</strain>
    </source>
</reference>
<sequence length="200" mass="23038">MYEFLLSNLLTTFIVGLGIYAYHSYVEYKKQQYYEHLQYRASKVMKTLSKSLLTWISHYHEMKTSDNLEVIKDLLLEMTQHNNTHNIGDNLHTIKGLMEEVNESTKNKNPGFDFVTCLKPVVESYVNSSFNNKNGNVINDTIFGNFGTKMDTDNCPPCPSYKKHCSKYKKSNDETSNLGKKCCDDSDSEDSQCKSFKMTI</sequence>
<protein>
    <submittedName>
        <fullName evidence="3">Uncharacterized protein</fullName>
    </submittedName>
</protein>
<keyword evidence="2" id="KW-0472">Membrane</keyword>
<keyword evidence="2" id="KW-0812">Transmembrane</keyword>
<accession>A0A1V0SL65</accession>
<name>A0A1V0SL65_9VIRU</name>
<gene>
    <name evidence="3" type="ORF">Klosneuvirus_6_8</name>
</gene>
<organism evidence="3">
    <name type="scientific">Klosneuvirus KNV1</name>
    <dbReference type="NCBI Taxonomy" id="1977640"/>
    <lineage>
        <taxon>Viruses</taxon>
        <taxon>Varidnaviria</taxon>
        <taxon>Bamfordvirae</taxon>
        <taxon>Nucleocytoviricota</taxon>
        <taxon>Megaviricetes</taxon>
        <taxon>Imitervirales</taxon>
        <taxon>Mimiviridae</taxon>
        <taxon>Klosneuvirinae</taxon>
        <taxon>Klosneuvirus</taxon>
    </lineage>
</organism>
<evidence type="ECO:0000256" key="2">
    <source>
        <dbReference type="SAM" id="Phobius"/>
    </source>
</evidence>
<dbReference type="EMBL" id="KY684113">
    <property type="protein sequence ID" value="ARF12446.1"/>
    <property type="molecule type" value="Genomic_DNA"/>
</dbReference>
<keyword evidence="2" id="KW-1133">Transmembrane helix</keyword>
<proteinExistence type="predicted"/>
<feature type="region of interest" description="Disordered" evidence="1">
    <location>
        <begin position="169"/>
        <end position="190"/>
    </location>
</feature>
<feature type="transmembrane region" description="Helical" evidence="2">
    <location>
        <begin position="6"/>
        <end position="23"/>
    </location>
</feature>
<evidence type="ECO:0000313" key="3">
    <source>
        <dbReference type="EMBL" id="ARF12446.1"/>
    </source>
</evidence>